<comment type="caution">
    <text evidence="3">The sequence shown here is derived from an EMBL/GenBank/DDBJ whole genome shotgun (WGS) entry which is preliminary data.</text>
</comment>
<evidence type="ECO:0000313" key="4">
    <source>
        <dbReference type="EMBL" id="CAF3957852.1"/>
    </source>
</evidence>
<dbReference type="InterPro" id="IPR005135">
    <property type="entry name" value="Endo/exonuclease/phosphatase"/>
</dbReference>
<protein>
    <recommendedName>
        <fullName evidence="7">Endonuclease/exonuclease/phosphatase domain-containing protein</fullName>
    </recommendedName>
</protein>
<dbReference type="Gene3D" id="3.60.10.10">
    <property type="entry name" value="Endonuclease/exonuclease/phosphatase"/>
    <property type="match status" value="1"/>
</dbReference>
<evidence type="ECO:0008006" key="7">
    <source>
        <dbReference type="Google" id="ProtNLM"/>
    </source>
</evidence>
<accession>A0A8S2LUY9</accession>
<gene>
    <name evidence="4" type="ORF">BYL167_LOCUS11378</name>
    <name evidence="3" type="ORF">GIL414_LOCUS7767</name>
    <name evidence="5" type="ORF">SMN809_LOCUS10497</name>
</gene>
<dbReference type="GO" id="GO:0000175">
    <property type="term" value="F:3'-5'-RNA exonuclease activity"/>
    <property type="evidence" value="ECO:0007669"/>
    <property type="project" value="TreeGrafter"/>
</dbReference>
<dbReference type="InterPro" id="IPR036691">
    <property type="entry name" value="Endo/exonu/phosph_ase_sf"/>
</dbReference>
<sequence>MWKWEKQLIHRLEISHEIYGRYVDDIFFTSNDSIESIDQMLDQANNFHPNIKLVRQIGRSIPFLDVFIENSNGTLKTSVYHKEAAEPYVVPFGSDHPSYVFRNTVDTAITRAIRYSTTVAQFEKEIRQMKLMFLYNGYPSKHIDWRLTALFSKYLSKHFLLPMLNNSDYFGYLRHQLLTTSTDTTNDIKMKRSTTHKTHEKNMQNQVIQPIDTDELTTRKRLIIHRRHEKRLANNHRHIHELWGRTFHQTEIMNTVLIIGTYLNHNLKCELMANTIKHIPFARHATKRTKCNMRLGSMTVRVVSYNILVPIYADRPEIYSKCRPEFLKTDHRWNLIRSQLEQEVHHHENTIICLQELSLTLLPELELFFRHLDYTLFHHLYGKRHNDFMGTGIAIPASMELNSLSIIRIGDYIHSISKPREKPVNLLTSECDLQKSDMQELLLDTPDPWETAMARVNSLICINVTINNKSIYIGTYHMPCLYKELDVMLIHSSIVKDLMFDLAEGQNFILVGDFNFDPLDICYKALTEKNYDDYRLPESSIYEISYRRNAEQVLKSAYREKNGVEPTYTDFAHTPSCPDYCATLDYIFFNGHLTIENVLELPDYPSTESYPDETHPSDHMMIAATIRLP</sequence>
<feature type="domain" description="Endonuclease/exonuclease/phosphatase" evidence="1">
    <location>
        <begin position="337"/>
        <end position="619"/>
    </location>
</feature>
<name>A0A8S2LUY9_9BILA</name>
<dbReference type="Proteomes" id="UP000676336">
    <property type="component" value="Unassembled WGS sequence"/>
</dbReference>
<dbReference type="PANTHER" id="PTHR12121">
    <property type="entry name" value="CARBON CATABOLITE REPRESSOR PROTEIN 4"/>
    <property type="match status" value="1"/>
</dbReference>
<evidence type="ECO:0000313" key="3">
    <source>
        <dbReference type="EMBL" id="CAF3924888.1"/>
    </source>
</evidence>
<dbReference type="InterPro" id="IPR058912">
    <property type="entry name" value="HTH_animal"/>
</dbReference>
<dbReference type="AlphaFoldDB" id="A0A8S2LUY9"/>
<dbReference type="Pfam" id="PF03372">
    <property type="entry name" value="Exo_endo_phos"/>
    <property type="match status" value="1"/>
</dbReference>
<dbReference type="SUPFAM" id="SSF56219">
    <property type="entry name" value="DNase I-like"/>
    <property type="match status" value="1"/>
</dbReference>
<evidence type="ECO:0000259" key="2">
    <source>
        <dbReference type="Pfam" id="PF26215"/>
    </source>
</evidence>
<dbReference type="Proteomes" id="UP000681720">
    <property type="component" value="Unassembled WGS sequence"/>
</dbReference>
<evidence type="ECO:0000313" key="5">
    <source>
        <dbReference type="EMBL" id="CAF3974282.1"/>
    </source>
</evidence>
<feature type="domain" description="Helix-turn-helix" evidence="2">
    <location>
        <begin position="88"/>
        <end position="146"/>
    </location>
</feature>
<dbReference type="EMBL" id="CAJOBH010003580">
    <property type="protein sequence ID" value="CAF3957852.1"/>
    <property type="molecule type" value="Genomic_DNA"/>
</dbReference>
<dbReference type="Pfam" id="PF26215">
    <property type="entry name" value="HTH_animal"/>
    <property type="match status" value="1"/>
</dbReference>
<reference evidence="3" key="1">
    <citation type="submission" date="2021-02" db="EMBL/GenBank/DDBJ databases">
        <authorList>
            <person name="Nowell W R."/>
        </authorList>
    </citation>
    <scope>NUCLEOTIDE SEQUENCE</scope>
</reference>
<evidence type="ECO:0000313" key="6">
    <source>
        <dbReference type="Proteomes" id="UP000681720"/>
    </source>
</evidence>
<dbReference type="PANTHER" id="PTHR12121:SF101">
    <property type="entry name" value="ENDONUCLEASE_EXONUCLEASE_PHOSPHATASE DOMAIN-CONTAINING PROTEIN"/>
    <property type="match status" value="1"/>
</dbReference>
<organism evidence="3 6">
    <name type="scientific">Rotaria magnacalcarata</name>
    <dbReference type="NCBI Taxonomy" id="392030"/>
    <lineage>
        <taxon>Eukaryota</taxon>
        <taxon>Metazoa</taxon>
        <taxon>Spiralia</taxon>
        <taxon>Gnathifera</taxon>
        <taxon>Rotifera</taxon>
        <taxon>Eurotatoria</taxon>
        <taxon>Bdelloidea</taxon>
        <taxon>Philodinida</taxon>
        <taxon>Philodinidae</taxon>
        <taxon>Rotaria</taxon>
    </lineage>
</organism>
<dbReference type="InterPro" id="IPR050410">
    <property type="entry name" value="CCR4/nocturin_mRNA_transcr"/>
</dbReference>
<dbReference type="EMBL" id="CAJOBI010003593">
    <property type="protein sequence ID" value="CAF3974282.1"/>
    <property type="molecule type" value="Genomic_DNA"/>
</dbReference>
<evidence type="ECO:0000259" key="1">
    <source>
        <dbReference type="Pfam" id="PF03372"/>
    </source>
</evidence>
<dbReference type="EMBL" id="CAJOBJ010002416">
    <property type="protein sequence ID" value="CAF3924888.1"/>
    <property type="molecule type" value="Genomic_DNA"/>
</dbReference>
<proteinExistence type="predicted"/>
<dbReference type="Proteomes" id="UP000681967">
    <property type="component" value="Unassembled WGS sequence"/>
</dbReference>